<keyword evidence="1" id="KW-0808">Transferase</keyword>
<evidence type="ECO:0000313" key="2">
    <source>
        <dbReference type="Proteomes" id="UP000199118"/>
    </source>
</evidence>
<name>A0A1H2VPL8_9RHOB</name>
<dbReference type="EMBL" id="FNMZ01000002">
    <property type="protein sequence ID" value="SDW70285.1"/>
    <property type="molecule type" value="Genomic_DNA"/>
</dbReference>
<dbReference type="Proteomes" id="UP000199118">
    <property type="component" value="Unassembled WGS sequence"/>
</dbReference>
<dbReference type="GO" id="GO:0016740">
    <property type="term" value="F:transferase activity"/>
    <property type="evidence" value="ECO:0007669"/>
    <property type="project" value="UniProtKB-KW"/>
</dbReference>
<dbReference type="STRING" id="356660.SAMN05444336_102136"/>
<reference evidence="1 2" key="1">
    <citation type="submission" date="2016-10" db="EMBL/GenBank/DDBJ databases">
        <authorList>
            <person name="de Groot N.N."/>
        </authorList>
    </citation>
    <scope>NUCLEOTIDE SEQUENCE [LARGE SCALE GENOMIC DNA]</scope>
    <source>
        <strain evidence="1 2">DSM 17890</strain>
    </source>
</reference>
<dbReference type="OrthoDB" id="9803627at2"/>
<protein>
    <submittedName>
        <fullName evidence="1">Pyruvyltransferase</fullName>
    </submittedName>
</protein>
<accession>A0A1H2VPL8</accession>
<gene>
    <name evidence="1" type="ORF">SAMN05444336_102136</name>
</gene>
<keyword evidence="2" id="KW-1185">Reference proteome</keyword>
<proteinExistence type="predicted"/>
<sequence>MTGVFDKLAKKAASKWFYKVEIKRLGRATDQTRIDVHHWRPKGAANFGDELSLVVVDQLLALRGLHRAFHAPAPRTLFAIGSILQMAQEGDTVWGSGVNGRDVGGEPGFSTLDVRAVRGPRTREWLNRWRPEIEVPEIYGDPGLLVFDLFPDLLTRRTLPSYPETIFIPNLNDLRLKELDTTFPIVSPLEPWPLVCEYIVNARNIVTSSLHGFVLGERLGKDVKLVRLSPTEPAFKYEDYVLGTGRPDGPRVFSSVAEAAKVDMTSAPVLAPPGLREAFPYDLWD</sequence>
<organism evidence="1 2">
    <name type="scientific">Albimonas donghaensis</name>
    <dbReference type="NCBI Taxonomy" id="356660"/>
    <lineage>
        <taxon>Bacteria</taxon>
        <taxon>Pseudomonadati</taxon>
        <taxon>Pseudomonadota</taxon>
        <taxon>Alphaproteobacteria</taxon>
        <taxon>Rhodobacterales</taxon>
        <taxon>Paracoccaceae</taxon>
        <taxon>Albimonas</taxon>
    </lineage>
</organism>
<evidence type="ECO:0000313" key="1">
    <source>
        <dbReference type="EMBL" id="SDW70285.1"/>
    </source>
</evidence>
<dbReference type="RefSeq" id="WP_092680415.1">
    <property type="nucleotide sequence ID" value="NZ_FNMZ01000002.1"/>
</dbReference>
<dbReference type="AlphaFoldDB" id="A0A1H2VPL8"/>